<dbReference type="OrthoDB" id="676979at2759"/>
<dbReference type="InterPro" id="IPR001611">
    <property type="entry name" value="Leu-rich_rpt"/>
</dbReference>
<dbReference type="InterPro" id="IPR050328">
    <property type="entry name" value="Dev_Immune_Receptor"/>
</dbReference>
<organism evidence="4 5">
    <name type="scientific">Brachionus calyciflorus</name>
    <dbReference type="NCBI Taxonomy" id="104777"/>
    <lineage>
        <taxon>Eukaryota</taxon>
        <taxon>Metazoa</taxon>
        <taxon>Spiralia</taxon>
        <taxon>Gnathifera</taxon>
        <taxon>Rotifera</taxon>
        <taxon>Eurotatoria</taxon>
        <taxon>Monogononta</taxon>
        <taxon>Pseudotrocha</taxon>
        <taxon>Ploima</taxon>
        <taxon>Brachionidae</taxon>
        <taxon>Brachionus</taxon>
    </lineage>
</organism>
<name>A0A814LHI8_9BILA</name>
<dbReference type="Proteomes" id="UP000663879">
    <property type="component" value="Unassembled WGS sequence"/>
</dbReference>
<keyword evidence="3" id="KW-0677">Repeat</keyword>
<accession>A0A814LHI8</accession>
<dbReference type="InterPro" id="IPR032675">
    <property type="entry name" value="LRR_dom_sf"/>
</dbReference>
<gene>
    <name evidence="4" type="ORF">OXX778_LOCUS19448</name>
</gene>
<protein>
    <recommendedName>
        <fullName evidence="6">Insulin-like growth factor-binding complex acid labile subunit</fullName>
    </recommendedName>
</protein>
<dbReference type="SMART" id="SM00369">
    <property type="entry name" value="LRR_TYP"/>
    <property type="match status" value="5"/>
</dbReference>
<keyword evidence="1" id="KW-0433">Leucine-rich repeat</keyword>
<evidence type="ECO:0000256" key="3">
    <source>
        <dbReference type="ARBA" id="ARBA00022737"/>
    </source>
</evidence>
<evidence type="ECO:0008006" key="6">
    <source>
        <dbReference type="Google" id="ProtNLM"/>
    </source>
</evidence>
<dbReference type="AlphaFoldDB" id="A0A814LHI8"/>
<evidence type="ECO:0000313" key="4">
    <source>
        <dbReference type="EMBL" id="CAF1064798.1"/>
    </source>
</evidence>
<dbReference type="GO" id="GO:0005615">
    <property type="term" value="C:extracellular space"/>
    <property type="evidence" value="ECO:0007669"/>
    <property type="project" value="TreeGrafter"/>
</dbReference>
<reference evidence="4" key="1">
    <citation type="submission" date="2021-02" db="EMBL/GenBank/DDBJ databases">
        <authorList>
            <person name="Nowell W R."/>
        </authorList>
    </citation>
    <scope>NUCLEOTIDE SEQUENCE</scope>
    <source>
        <strain evidence="4">Ploen Becks lab</strain>
    </source>
</reference>
<dbReference type="InterPro" id="IPR003591">
    <property type="entry name" value="Leu-rich_rpt_typical-subtyp"/>
</dbReference>
<keyword evidence="5" id="KW-1185">Reference proteome</keyword>
<sequence length="528" mass="61622">MDLKSDEINEYYWQILKEIDVKCQTLYSELKSLSFQAEKIRIIEKVLVSKILEIQHSHQENAKTCFFIPNQNALIGLTNGFYFDNQIGKVVIIENFFHPEILNEINKGINSKHGLEHVKFESFEDTAKLQVLNELIKIKSFDNGPIIDLSNVNENKIEKLSLHGTQTFIDSSNFKFIPKIINVSNLKKLTLRLNVKNIDPKIFFYFSSLLNLSLHIEPIEILYENNFSNLNNLVILSMTYSNLNEIKKGAFNNLINLKWLFLSSNKLENLHSDDFQGLENLNYLIIENNLIKSITENCFINLKNLIHLDLSFNSIKYLHQNAFNGLEKLNILNLNGNNSSLEIHPWALNSCQSLEVLDLANNSIKYLDSYVFNWFNQIKFLTIRNNSMINFEFLNKLEKLEFLELFEDKFRQVDIFLEKIELKNLKYLDLGASKVPIFGQNLKFLQGLELNGVEEIKPGCFKNLIGLELLKIYVKNEDFLVNLDSKHLEGIENLKYFKIEIENFNGETIKKLFEKEKIFLSLFERNSQ</sequence>
<proteinExistence type="predicted"/>
<dbReference type="GO" id="GO:0031012">
    <property type="term" value="C:extracellular matrix"/>
    <property type="evidence" value="ECO:0007669"/>
    <property type="project" value="TreeGrafter"/>
</dbReference>
<evidence type="ECO:0000256" key="2">
    <source>
        <dbReference type="ARBA" id="ARBA00022729"/>
    </source>
</evidence>
<dbReference type="SUPFAM" id="SSF52058">
    <property type="entry name" value="L domain-like"/>
    <property type="match status" value="2"/>
</dbReference>
<feature type="non-terminal residue" evidence="4">
    <location>
        <position position="1"/>
    </location>
</feature>
<keyword evidence="2" id="KW-0732">Signal</keyword>
<evidence type="ECO:0000256" key="1">
    <source>
        <dbReference type="ARBA" id="ARBA00022614"/>
    </source>
</evidence>
<dbReference type="PANTHER" id="PTHR24373">
    <property type="entry name" value="SLIT RELATED LEUCINE-RICH REPEAT NEURONAL PROTEIN"/>
    <property type="match status" value="1"/>
</dbReference>
<dbReference type="Gene3D" id="3.80.10.10">
    <property type="entry name" value="Ribonuclease Inhibitor"/>
    <property type="match status" value="2"/>
</dbReference>
<dbReference type="PROSITE" id="PS51450">
    <property type="entry name" value="LRR"/>
    <property type="match status" value="2"/>
</dbReference>
<comment type="caution">
    <text evidence="4">The sequence shown here is derived from an EMBL/GenBank/DDBJ whole genome shotgun (WGS) entry which is preliminary data.</text>
</comment>
<dbReference type="PANTHER" id="PTHR24373:SF370">
    <property type="entry name" value="FISH-LIPS, ISOFORM E"/>
    <property type="match status" value="1"/>
</dbReference>
<evidence type="ECO:0000313" key="5">
    <source>
        <dbReference type="Proteomes" id="UP000663879"/>
    </source>
</evidence>
<dbReference type="Pfam" id="PF13855">
    <property type="entry name" value="LRR_8"/>
    <property type="match status" value="1"/>
</dbReference>
<dbReference type="EMBL" id="CAJNOC010005888">
    <property type="protein sequence ID" value="CAF1064798.1"/>
    <property type="molecule type" value="Genomic_DNA"/>
</dbReference>